<keyword evidence="5" id="KW-0808">Transferase</keyword>
<evidence type="ECO:0000256" key="7">
    <source>
        <dbReference type="ARBA" id="ARBA00022777"/>
    </source>
</evidence>
<feature type="domain" description="Histidine kinase" evidence="11">
    <location>
        <begin position="217"/>
        <end position="406"/>
    </location>
</feature>
<dbReference type="SUPFAM" id="SSF47384">
    <property type="entry name" value="Homodimeric domain of signal transducing histidine kinase"/>
    <property type="match status" value="1"/>
</dbReference>
<protein>
    <recommendedName>
        <fullName evidence="3">histidine kinase</fullName>
        <ecNumber evidence="3">2.7.13.3</ecNumber>
    </recommendedName>
</protein>
<keyword evidence="8 10" id="KW-1133">Transmembrane helix</keyword>
<dbReference type="GO" id="GO:0005886">
    <property type="term" value="C:plasma membrane"/>
    <property type="evidence" value="ECO:0007669"/>
    <property type="project" value="UniProtKB-SubCell"/>
</dbReference>
<evidence type="ECO:0000256" key="6">
    <source>
        <dbReference type="ARBA" id="ARBA00022692"/>
    </source>
</evidence>
<comment type="caution">
    <text evidence="13">The sequence shown here is derived from an EMBL/GenBank/DDBJ whole genome shotgun (WGS) entry which is preliminary data.</text>
</comment>
<proteinExistence type="predicted"/>
<evidence type="ECO:0000256" key="4">
    <source>
        <dbReference type="ARBA" id="ARBA00022553"/>
    </source>
</evidence>
<dbReference type="PROSITE" id="PS50109">
    <property type="entry name" value="HIS_KIN"/>
    <property type="match status" value="1"/>
</dbReference>
<dbReference type="CDD" id="cd00082">
    <property type="entry name" value="HisKA"/>
    <property type="match status" value="1"/>
</dbReference>
<dbReference type="SUPFAM" id="SSF55874">
    <property type="entry name" value="ATPase domain of HSP90 chaperone/DNA topoisomerase II/histidine kinase"/>
    <property type="match status" value="1"/>
</dbReference>
<dbReference type="SUPFAM" id="SSF158472">
    <property type="entry name" value="HAMP domain-like"/>
    <property type="match status" value="1"/>
</dbReference>
<dbReference type="Proteomes" id="UP000295151">
    <property type="component" value="Unassembled WGS sequence"/>
</dbReference>
<dbReference type="InterPro" id="IPR036890">
    <property type="entry name" value="HATPase_C_sf"/>
</dbReference>
<dbReference type="InterPro" id="IPR005467">
    <property type="entry name" value="His_kinase_dom"/>
</dbReference>
<keyword evidence="14" id="KW-1185">Reference proteome</keyword>
<keyword evidence="6 10" id="KW-0812">Transmembrane</keyword>
<comment type="subcellular location">
    <subcellularLocation>
        <location evidence="2">Cell membrane</location>
    </subcellularLocation>
</comment>
<keyword evidence="10" id="KW-0472">Membrane</keyword>
<dbReference type="CDD" id="cd06225">
    <property type="entry name" value="HAMP"/>
    <property type="match status" value="1"/>
</dbReference>
<dbReference type="EC" id="2.7.13.3" evidence="3"/>
<dbReference type="EMBL" id="SOCE01000001">
    <property type="protein sequence ID" value="TDU87764.1"/>
    <property type="molecule type" value="Genomic_DNA"/>
</dbReference>
<evidence type="ECO:0000259" key="11">
    <source>
        <dbReference type="PROSITE" id="PS50109"/>
    </source>
</evidence>
<gene>
    <name evidence="13" type="ORF">EV138_1292</name>
</gene>
<dbReference type="AlphaFoldDB" id="A0A4R7T7A8"/>
<evidence type="ECO:0000256" key="9">
    <source>
        <dbReference type="ARBA" id="ARBA00023012"/>
    </source>
</evidence>
<dbReference type="Gene3D" id="1.10.287.130">
    <property type="match status" value="1"/>
</dbReference>
<keyword evidence="7 13" id="KW-0418">Kinase</keyword>
<dbReference type="InterPro" id="IPR050428">
    <property type="entry name" value="TCS_sensor_his_kinase"/>
</dbReference>
<dbReference type="Gene3D" id="3.30.565.10">
    <property type="entry name" value="Histidine kinase-like ATPase, C-terminal domain"/>
    <property type="match status" value="1"/>
</dbReference>
<dbReference type="InterPro" id="IPR003661">
    <property type="entry name" value="HisK_dim/P_dom"/>
</dbReference>
<organism evidence="13 14">
    <name type="scientific">Kribbella voronezhensis</name>
    <dbReference type="NCBI Taxonomy" id="2512212"/>
    <lineage>
        <taxon>Bacteria</taxon>
        <taxon>Bacillati</taxon>
        <taxon>Actinomycetota</taxon>
        <taxon>Actinomycetes</taxon>
        <taxon>Propionibacteriales</taxon>
        <taxon>Kribbellaceae</taxon>
        <taxon>Kribbella</taxon>
    </lineage>
</organism>
<evidence type="ECO:0000256" key="1">
    <source>
        <dbReference type="ARBA" id="ARBA00000085"/>
    </source>
</evidence>
<evidence type="ECO:0000313" key="14">
    <source>
        <dbReference type="Proteomes" id="UP000295151"/>
    </source>
</evidence>
<dbReference type="SMART" id="SM00304">
    <property type="entry name" value="HAMP"/>
    <property type="match status" value="1"/>
</dbReference>
<dbReference type="PANTHER" id="PTHR45436:SF5">
    <property type="entry name" value="SENSOR HISTIDINE KINASE TRCS"/>
    <property type="match status" value="1"/>
</dbReference>
<evidence type="ECO:0000256" key="3">
    <source>
        <dbReference type="ARBA" id="ARBA00012438"/>
    </source>
</evidence>
<dbReference type="Pfam" id="PF00672">
    <property type="entry name" value="HAMP"/>
    <property type="match status" value="1"/>
</dbReference>
<dbReference type="InterPro" id="IPR003594">
    <property type="entry name" value="HATPase_dom"/>
</dbReference>
<evidence type="ECO:0000256" key="2">
    <source>
        <dbReference type="ARBA" id="ARBA00004236"/>
    </source>
</evidence>
<evidence type="ECO:0000256" key="5">
    <source>
        <dbReference type="ARBA" id="ARBA00022679"/>
    </source>
</evidence>
<dbReference type="InterPro" id="IPR036097">
    <property type="entry name" value="HisK_dim/P_sf"/>
</dbReference>
<dbReference type="Pfam" id="PF02518">
    <property type="entry name" value="HATPase_c"/>
    <property type="match status" value="1"/>
</dbReference>
<comment type="catalytic activity">
    <reaction evidence="1">
        <text>ATP + protein L-histidine = ADP + protein N-phospho-L-histidine.</text>
        <dbReference type="EC" id="2.7.13.3"/>
    </reaction>
</comment>
<dbReference type="InterPro" id="IPR003660">
    <property type="entry name" value="HAMP_dom"/>
</dbReference>
<dbReference type="PROSITE" id="PS50885">
    <property type="entry name" value="HAMP"/>
    <property type="match status" value="1"/>
</dbReference>
<dbReference type="SMART" id="SM00387">
    <property type="entry name" value="HATPase_c"/>
    <property type="match status" value="1"/>
</dbReference>
<reference evidence="13 14" key="1">
    <citation type="submission" date="2019-03" db="EMBL/GenBank/DDBJ databases">
        <title>Genomic Encyclopedia of Type Strains, Phase III (KMG-III): the genomes of soil and plant-associated and newly described type strains.</title>
        <authorList>
            <person name="Whitman W."/>
        </authorList>
    </citation>
    <scope>NUCLEOTIDE SEQUENCE [LARGE SCALE GENOMIC DNA]</scope>
    <source>
        <strain evidence="13 14">VKM Ac-2575</strain>
    </source>
</reference>
<dbReference type="PANTHER" id="PTHR45436">
    <property type="entry name" value="SENSOR HISTIDINE KINASE YKOH"/>
    <property type="match status" value="1"/>
</dbReference>
<evidence type="ECO:0000313" key="13">
    <source>
        <dbReference type="EMBL" id="TDU87764.1"/>
    </source>
</evidence>
<evidence type="ECO:0000259" key="12">
    <source>
        <dbReference type="PROSITE" id="PS50885"/>
    </source>
</evidence>
<feature type="domain" description="HAMP" evidence="12">
    <location>
        <begin position="157"/>
        <end position="209"/>
    </location>
</feature>
<evidence type="ECO:0000256" key="10">
    <source>
        <dbReference type="SAM" id="Phobius"/>
    </source>
</evidence>
<evidence type="ECO:0000256" key="8">
    <source>
        <dbReference type="ARBA" id="ARBA00022989"/>
    </source>
</evidence>
<sequence length="420" mass="43898">MRRQLAGLVAAITSLVLIAFLAPIALLLRSEAAERAISVATLDAQSTAQQLPGLVNGSLPDDGRTTVFLANGKVLGTPAAKSPSVELALRGESFVAETTGGREVMLGVVSTDGNAVVRVFIANSALYAGVTRTWALLALLGVTLFVLGMVVADRIGRRMVAPVLALAGTADRLRRGDMSARTVPAGPPEVQQVGRELNQLADRIDELLSTARAEAADLAHRLRTPLTALRLDIDGLRDPQEAARLADSLRDLTVEVDELIRTARRPVRSGAAPAADLAVVARERLTFWSALAEDIGRPLTGEIPERQVIVRAGADDLGAVFDVLLDNAFRHTPTDSAVRLVVQEDGQAWVEDAGQGLSPAAATAPGTTGLGLDIARRTAAASGGSLHLEDSPLGGVRARLVTPLLGEAALVAGHDQDGDE</sequence>
<dbReference type="RefSeq" id="WP_133977492.1">
    <property type="nucleotide sequence ID" value="NZ_SOCE01000001.1"/>
</dbReference>
<feature type="transmembrane region" description="Helical" evidence="10">
    <location>
        <begin position="134"/>
        <end position="152"/>
    </location>
</feature>
<dbReference type="Pfam" id="PF00512">
    <property type="entry name" value="HisKA"/>
    <property type="match status" value="1"/>
</dbReference>
<keyword evidence="4" id="KW-0597">Phosphoprotein</keyword>
<name>A0A4R7T7A8_9ACTN</name>
<keyword evidence="9" id="KW-0902">Two-component regulatory system</keyword>
<dbReference type="GO" id="GO:0000155">
    <property type="term" value="F:phosphorelay sensor kinase activity"/>
    <property type="evidence" value="ECO:0007669"/>
    <property type="project" value="InterPro"/>
</dbReference>
<accession>A0A4R7T7A8</accession>
<dbReference type="OrthoDB" id="3206505at2"/>